<dbReference type="AlphaFoldDB" id="A0A3B1BZ73"/>
<proteinExistence type="predicted"/>
<evidence type="ECO:0000313" key="1">
    <source>
        <dbReference type="EMBL" id="VAX11695.1"/>
    </source>
</evidence>
<dbReference type="EMBL" id="UOFX01000089">
    <property type="protein sequence ID" value="VAX11695.1"/>
    <property type="molecule type" value="Genomic_DNA"/>
</dbReference>
<evidence type="ECO:0008006" key="2">
    <source>
        <dbReference type="Google" id="ProtNLM"/>
    </source>
</evidence>
<dbReference type="CDD" id="cd00085">
    <property type="entry name" value="HNHc"/>
    <property type="match status" value="1"/>
</dbReference>
<protein>
    <recommendedName>
        <fullName evidence="2">HNH domain-containing protein</fullName>
    </recommendedName>
</protein>
<gene>
    <name evidence="1" type="ORF">MNBD_GAMMA26-60</name>
</gene>
<sequence length="245" mass="28305">MKGYRTSKWDEFRAEVIELDGHACRICKRAEPDVVLQVHHKRYIPGKQPWEYAYADCETLCKGCHAGEHGITPPKYGWKYAGHDDLGGLYGDCDLCGSSLRHRFFVHHKSWGTMQVGTYCCNALTDTEAASNHLESRKKYDDRKGRFIKSARWEVIGNNHFIKQKKIQIRIASTSSGYRISMNNYPGKQEFGSIEEAKTKVFEVIDSGKAEEFLALLVRTKKRCTPYELKSRFRIKHKPRYEDTS</sequence>
<reference evidence="1" key="1">
    <citation type="submission" date="2018-06" db="EMBL/GenBank/DDBJ databases">
        <authorList>
            <person name="Zhirakovskaya E."/>
        </authorList>
    </citation>
    <scope>NUCLEOTIDE SEQUENCE</scope>
</reference>
<organism evidence="1">
    <name type="scientific">hydrothermal vent metagenome</name>
    <dbReference type="NCBI Taxonomy" id="652676"/>
    <lineage>
        <taxon>unclassified sequences</taxon>
        <taxon>metagenomes</taxon>
        <taxon>ecological metagenomes</taxon>
    </lineage>
</organism>
<dbReference type="InterPro" id="IPR003615">
    <property type="entry name" value="HNH_nuc"/>
</dbReference>
<accession>A0A3B1BZ73</accession>
<name>A0A3B1BZ73_9ZZZZ</name>